<reference evidence="1" key="1">
    <citation type="submission" date="2017-02" db="EMBL/GenBank/DDBJ databases">
        <title>Delving into the versatile metabolic prowess of the omnipresent phylum Bacteroidetes.</title>
        <authorList>
            <person name="Nobu M.K."/>
            <person name="Mei R."/>
            <person name="Narihiro T."/>
            <person name="Kuroda K."/>
            <person name="Liu W.-T."/>
        </authorList>
    </citation>
    <scope>NUCLEOTIDE SEQUENCE</scope>
    <source>
        <strain evidence="1">ADurb.Bin417</strain>
    </source>
</reference>
<dbReference type="AlphaFoldDB" id="A0A1V5MHS7"/>
<evidence type="ECO:0000313" key="1">
    <source>
        <dbReference type="EMBL" id="OPZ92794.1"/>
    </source>
</evidence>
<comment type="caution">
    <text evidence="1">The sequence shown here is derived from an EMBL/GenBank/DDBJ whole genome shotgun (WGS) entry which is preliminary data.</text>
</comment>
<proteinExistence type="predicted"/>
<dbReference type="EMBL" id="MWAK01000068">
    <property type="protein sequence ID" value="OPZ92794.1"/>
    <property type="molecule type" value="Genomic_DNA"/>
</dbReference>
<accession>A0A1V5MHS7</accession>
<protein>
    <submittedName>
        <fullName evidence="1">Uncharacterized protein</fullName>
    </submittedName>
</protein>
<sequence>MLHYVTVNTIPLSLQPFDFLANFFNDSPILDDFSLIVRYRNNIKYFSTILRRKFLMGSFLSLEFTDYFRNISVTGGLDLKANMFIVNIYEKINVVSAIPFIRSWFNFHTEFLLQLTIDCLNL</sequence>
<organism evidence="1">
    <name type="scientific">candidate division TA06 bacterium ADurb.Bin417</name>
    <dbReference type="NCBI Taxonomy" id="1852828"/>
    <lineage>
        <taxon>Bacteria</taxon>
        <taxon>Bacteria division TA06</taxon>
    </lineage>
</organism>
<gene>
    <name evidence="1" type="ORF">BWY73_00634</name>
</gene>
<name>A0A1V5MHS7_UNCT6</name>
<dbReference type="Proteomes" id="UP000485484">
    <property type="component" value="Unassembled WGS sequence"/>
</dbReference>